<dbReference type="Pfam" id="PF01381">
    <property type="entry name" value="HTH_3"/>
    <property type="match status" value="1"/>
</dbReference>
<dbReference type="Proteomes" id="UP000237889">
    <property type="component" value="Chromosome"/>
</dbReference>
<dbReference type="InterPro" id="IPR001387">
    <property type="entry name" value="Cro/C1-type_HTH"/>
</dbReference>
<feature type="region of interest" description="Disordered" evidence="6">
    <location>
        <begin position="212"/>
        <end position="236"/>
    </location>
</feature>
<dbReference type="InterPro" id="IPR035965">
    <property type="entry name" value="PAS-like_dom_sf"/>
</dbReference>
<evidence type="ECO:0000256" key="3">
    <source>
        <dbReference type="ARBA" id="ARBA00022553"/>
    </source>
</evidence>
<dbReference type="Gene3D" id="2.10.70.100">
    <property type="match status" value="1"/>
</dbReference>
<dbReference type="PANTHER" id="PTHR43304">
    <property type="entry name" value="PHYTOCHROME-LIKE PROTEIN CPH1"/>
    <property type="match status" value="1"/>
</dbReference>
<dbReference type="KEGG" id="phr:C6569_12895"/>
<dbReference type="Gene3D" id="3.30.450.20">
    <property type="entry name" value="PAS domain"/>
    <property type="match status" value="1"/>
</dbReference>
<keyword evidence="10" id="KW-1185">Reference proteome</keyword>
<dbReference type="InterPro" id="IPR052162">
    <property type="entry name" value="Sensor_kinase/Photoreceptor"/>
</dbReference>
<evidence type="ECO:0000256" key="2">
    <source>
        <dbReference type="ARBA" id="ARBA00012438"/>
    </source>
</evidence>
<evidence type="ECO:0000256" key="1">
    <source>
        <dbReference type="ARBA" id="ARBA00000085"/>
    </source>
</evidence>
<keyword evidence="3" id="KW-0597">Phosphoprotein</keyword>
<dbReference type="InterPro" id="IPR013655">
    <property type="entry name" value="PAS_fold_3"/>
</dbReference>
<dbReference type="EC" id="2.7.13.3" evidence="2"/>
<sequence>MNPRQCRASPRVGTGIPRAGIRAPSMVGGHARGKVMSAARPASSTSSAMASAVQIPKNISSRDLLSKVESIGRFGIWVYDVASGQAHCSSGVHHILGAAPLNRPFHPSSITRMAHPRDAGSAVDVFSLSLRGTPSQQTFRIVRADRTVRWIHTLAEPVLGDNGLVASVVGIVTDVTAQEEAARLLALNERRRHGLFDHLAMRTWSVDATGRPIDGAPLAGPAPGRRSSPEEPRPDASFEDALLLDKVRGAIAQGRPFSLCHLVLDERHRRRMPLLLGGAPILDDEGQVLEWHGFTLRMKAGGMPQVNIRHIEPQHVRAARALMKWSVQELARRAGVSVSTVQRLESDTSSRPSDPLVTRIIEALREGGATLCYGPSGNICLLDG</sequence>
<dbReference type="Pfam" id="PF08447">
    <property type="entry name" value="PAS_3"/>
    <property type="match status" value="1"/>
</dbReference>
<evidence type="ECO:0000256" key="5">
    <source>
        <dbReference type="ARBA" id="ARBA00022777"/>
    </source>
</evidence>
<dbReference type="SMART" id="SM00530">
    <property type="entry name" value="HTH_XRE"/>
    <property type="match status" value="1"/>
</dbReference>
<dbReference type="SUPFAM" id="SSF47413">
    <property type="entry name" value="lambda repressor-like DNA-binding domains"/>
    <property type="match status" value="1"/>
</dbReference>
<dbReference type="OrthoDB" id="3782725at2"/>
<dbReference type="AlphaFoldDB" id="A0A2S0ND81"/>
<name>A0A2S0ND81_9HYPH</name>
<keyword evidence="5" id="KW-0418">Kinase</keyword>
<feature type="compositionally biased region" description="Basic and acidic residues" evidence="6">
    <location>
        <begin position="227"/>
        <end position="236"/>
    </location>
</feature>
<dbReference type="PROSITE" id="PS50943">
    <property type="entry name" value="HTH_CROC1"/>
    <property type="match status" value="1"/>
</dbReference>
<dbReference type="EMBL" id="CP027668">
    <property type="protein sequence ID" value="AVO45891.1"/>
    <property type="molecule type" value="Genomic_DNA"/>
</dbReference>
<dbReference type="InterPro" id="IPR000700">
    <property type="entry name" value="PAS-assoc_C"/>
</dbReference>
<dbReference type="CDD" id="cd00093">
    <property type="entry name" value="HTH_XRE"/>
    <property type="match status" value="1"/>
</dbReference>
<dbReference type="InterPro" id="IPR010982">
    <property type="entry name" value="Lambda_DNA-bd_dom_sf"/>
</dbReference>
<accession>A0A2S0ND81</accession>
<organism evidence="9 10">
    <name type="scientific">Phreatobacter cathodiphilus</name>
    <dbReference type="NCBI Taxonomy" id="1868589"/>
    <lineage>
        <taxon>Bacteria</taxon>
        <taxon>Pseudomonadati</taxon>
        <taxon>Pseudomonadota</taxon>
        <taxon>Alphaproteobacteria</taxon>
        <taxon>Hyphomicrobiales</taxon>
        <taxon>Phreatobacteraceae</taxon>
        <taxon>Phreatobacter</taxon>
    </lineage>
</organism>
<dbReference type="GO" id="GO:0003677">
    <property type="term" value="F:DNA binding"/>
    <property type="evidence" value="ECO:0007669"/>
    <property type="project" value="InterPro"/>
</dbReference>
<evidence type="ECO:0000313" key="10">
    <source>
        <dbReference type="Proteomes" id="UP000237889"/>
    </source>
</evidence>
<feature type="domain" description="PAC" evidence="7">
    <location>
        <begin position="135"/>
        <end position="187"/>
    </location>
</feature>
<feature type="domain" description="HTH cro/C1-type" evidence="8">
    <location>
        <begin position="316"/>
        <end position="371"/>
    </location>
</feature>
<dbReference type="SMART" id="SM00086">
    <property type="entry name" value="PAC"/>
    <property type="match status" value="1"/>
</dbReference>
<dbReference type="SUPFAM" id="SSF55785">
    <property type="entry name" value="PYP-like sensor domain (PAS domain)"/>
    <property type="match status" value="1"/>
</dbReference>
<evidence type="ECO:0000259" key="7">
    <source>
        <dbReference type="PROSITE" id="PS50113"/>
    </source>
</evidence>
<evidence type="ECO:0000256" key="6">
    <source>
        <dbReference type="SAM" id="MobiDB-lite"/>
    </source>
</evidence>
<dbReference type="Gene3D" id="1.10.260.40">
    <property type="entry name" value="lambda repressor-like DNA-binding domains"/>
    <property type="match status" value="1"/>
</dbReference>
<proteinExistence type="predicted"/>
<dbReference type="InterPro" id="IPR001610">
    <property type="entry name" value="PAC"/>
</dbReference>
<evidence type="ECO:0000313" key="9">
    <source>
        <dbReference type="EMBL" id="AVO45891.1"/>
    </source>
</evidence>
<dbReference type="PANTHER" id="PTHR43304:SF1">
    <property type="entry name" value="PAC DOMAIN-CONTAINING PROTEIN"/>
    <property type="match status" value="1"/>
</dbReference>
<gene>
    <name evidence="9" type="ORF">C6569_12895</name>
</gene>
<reference evidence="9 10" key="1">
    <citation type="submission" date="2018-03" db="EMBL/GenBank/DDBJ databases">
        <title>Genome sequencing of Phreatobacter sp.</title>
        <authorList>
            <person name="Kim S.-J."/>
            <person name="Heo J."/>
            <person name="Kwon S.-W."/>
        </authorList>
    </citation>
    <scope>NUCLEOTIDE SEQUENCE [LARGE SCALE GENOMIC DNA]</scope>
    <source>
        <strain evidence="9 10">S-12</strain>
    </source>
</reference>
<protein>
    <recommendedName>
        <fullName evidence="2">histidine kinase</fullName>
        <ecNumber evidence="2">2.7.13.3</ecNumber>
    </recommendedName>
</protein>
<dbReference type="GO" id="GO:0004673">
    <property type="term" value="F:protein histidine kinase activity"/>
    <property type="evidence" value="ECO:0007669"/>
    <property type="project" value="UniProtKB-EC"/>
</dbReference>
<comment type="catalytic activity">
    <reaction evidence="1">
        <text>ATP + protein L-histidine = ADP + protein N-phospho-L-histidine.</text>
        <dbReference type="EC" id="2.7.13.3"/>
    </reaction>
</comment>
<evidence type="ECO:0000256" key="4">
    <source>
        <dbReference type="ARBA" id="ARBA00022679"/>
    </source>
</evidence>
<dbReference type="PROSITE" id="PS50113">
    <property type="entry name" value="PAC"/>
    <property type="match status" value="1"/>
</dbReference>
<keyword evidence="4" id="KW-0808">Transferase</keyword>
<evidence type="ECO:0000259" key="8">
    <source>
        <dbReference type="PROSITE" id="PS50943"/>
    </source>
</evidence>